<dbReference type="EC" id="1.13.11.27" evidence="4"/>
<dbReference type="GO" id="GO:0046872">
    <property type="term" value="F:metal ion binding"/>
    <property type="evidence" value="ECO:0007669"/>
    <property type="project" value="UniProtKB-KW"/>
</dbReference>
<dbReference type="STRING" id="133383.A0A1R0GS73"/>
<dbReference type="Proteomes" id="UP000187455">
    <property type="component" value="Unassembled WGS sequence"/>
</dbReference>
<protein>
    <recommendedName>
        <fullName evidence="4">4-hydroxyphenylpyruvate dioxygenase</fullName>
        <ecNumber evidence="4">1.13.11.27</ecNumber>
    </recommendedName>
</protein>
<dbReference type="GO" id="GO:0004462">
    <property type="term" value="F:lactoylglutathione lyase activity"/>
    <property type="evidence" value="ECO:0007669"/>
    <property type="project" value="InterPro"/>
</dbReference>
<dbReference type="InterPro" id="IPR041736">
    <property type="entry name" value="4OHPhenylPyrv_dOase_N"/>
</dbReference>
<keyword evidence="11" id="KW-0670">Pyruvate</keyword>
<keyword evidence="6" id="KW-0677">Repeat</keyword>
<comment type="caution">
    <text evidence="11">The sequence shown here is derived from an EMBL/GenBank/DDBJ whole genome shotgun (WGS) entry which is preliminary data.</text>
</comment>
<evidence type="ECO:0000256" key="4">
    <source>
        <dbReference type="ARBA" id="ARBA00013222"/>
    </source>
</evidence>
<dbReference type="InterPro" id="IPR018146">
    <property type="entry name" value="Glyoxalase_1_CS"/>
</dbReference>
<name>A0A1R0GS73_9FUNG</name>
<keyword evidence="11" id="KW-0223">Dioxygenase</keyword>
<keyword evidence="5" id="KW-0479">Metal-binding</keyword>
<dbReference type="GO" id="GO:0006559">
    <property type="term" value="P:L-phenylalanine catabolic process"/>
    <property type="evidence" value="ECO:0007669"/>
    <property type="project" value="UniProtKB-KW"/>
</dbReference>
<organism evidence="11 12">
    <name type="scientific">Smittium mucronatum</name>
    <dbReference type="NCBI Taxonomy" id="133383"/>
    <lineage>
        <taxon>Eukaryota</taxon>
        <taxon>Fungi</taxon>
        <taxon>Fungi incertae sedis</taxon>
        <taxon>Zoopagomycota</taxon>
        <taxon>Kickxellomycotina</taxon>
        <taxon>Harpellomycetes</taxon>
        <taxon>Harpellales</taxon>
        <taxon>Legeriomycetaceae</taxon>
        <taxon>Smittium</taxon>
    </lineage>
</organism>
<gene>
    <name evidence="11" type="ORF">AYI68_g6179</name>
</gene>
<keyword evidence="7" id="KW-0828">Tyrosine catabolism</keyword>
<evidence type="ECO:0000313" key="12">
    <source>
        <dbReference type="Proteomes" id="UP000187455"/>
    </source>
</evidence>
<keyword evidence="9" id="KW-0585">Phenylalanine catabolism</keyword>
<dbReference type="Gene3D" id="3.10.180.10">
    <property type="entry name" value="2,3-Dihydroxybiphenyl 1,2-Dioxygenase, domain 1"/>
    <property type="match status" value="1"/>
</dbReference>
<feature type="non-terminal residue" evidence="11">
    <location>
        <position position="180"/>
    </location>
</feature>
<dbReference type="CDD" id="cd08342">
    <property type="entry name" value="HPPD_N_like"/>
    <property type="match status" value="1"/>
</dbReference>
<evidence type="ECO:0000256" key="8">
    <source>
        <dbReference type="ARBA" id="ARBA00023004"/>
    </source>
</evidence>
<dbReference type="PANTHER" id="PTHR11959">
    <property type="entry name" value="4-HYDROXYPHENYLPYRUVATE DIOXYGENASE"/>
    <property type="match status" value="1"/>
</dbReference>
<keyword evidence="12" id="KW-1185">Reference proteome</keyword>
<keyword evidence="11" id="KW-0560">Oxidoreductase</keyword>
<evidence type="ECO:0000256" key="5">
    <source>
        <dbReference type="ARBA" id="ARBA00022723"/>
    </source>
</evidence>
<evidence type="ECO:0000256" key="7">
    <source>
        <dbReference type="ARBA" id="ARBA00022878"/>
    </source>
</evidence>
<dbReference type="OrthoDB" id="414569at2759"/>
<evidence type="ECO:0000256" key="3">
    <source>
        <dbReference type="ARBA" id="ARBA00005877"/>
    </source>
</evidence>
<evidence type="ECO:0000259" key="10">
    <source>
        <dbReference type="PROSITE" id="PS51819"/>
    </source>
</evidence>
<comment type="cofactor">
    <cofactor evidence="1">
        <name>Fe cation</name>
        <dbReference type="ChEBI" id="CHEBI:24875"/>
    </cofactor>
</comment>
<dbReference type="PROSITE" id="PS00934">
    <property type="entry name" value="GLYOXALASE_I_1"/>
    <property type="match status" value="1"/>
</dbReference>
<evidence type="ECO:0000256" key="1">
    <source>
        <dbReference type="ARBA" id="ARBA00001962"/>
    </source>
</evidence>
<dbReference type="GO" id="GO:0003868">
    <property type="term" value="F:4-hydroxyphenylpyruvate dioxygenase activity"/>
    <property type="evidence" value="ECO:0007669"/>
    <property type="project" value="UniProtKB-EC"/>
</dbReference>
<dbReference type="EMBL" id="LSSL01004126">
    <property type="protein sequence ID" value="OLY79744.1"/>
    <property type="molecule type" value="Genomic_DNA"/>
</dbReference>
<evidence type="ECO:0000256" key="2">
    <source>
        <dbReference type="ARBA" id="ARBA00005162"/>
    </source>
</evidence>
<comment type="similarity">
    <text evidence="3">Belongs to the 4HPPD family.</text>
</comment>
<dbReference type="PROSITE" id="PS51819">
    <property type="entry name" value="VOC"/>
    <property type="match status" value="1"/>
</dbReference>
<evidence type="ECO:0000256" key="6">
    <source>
        <dbReference type="ARBA" id="ARBA00022737"/>
    </source>
</evidence>
<reference evidence="11 12" key="1">
    <citation type="journal article" date="2016" name="Mol. Biol. Evol.">
        <title>Genome-Wide Survey of Gut Fungi (Harpellales) Reveals the First Horizontally Transferred Ubiquitin Gene from a Mosquito Host.</title>
        <authorList>
            <person name="Wang Y."/>
            <person name="White M.M."/>
            <person name="Kvist S."/>
            <person name="Moncalvo J.M."/>
        </authorList>
    </citation>
    <scope>NUCLEOTIDE SEQUENCE [LARGE SCALE GENOMIC DNA]</scope>
    <source>
        <strain evidence="11 12">ALG-7-W6</strain>
    </source>
</reference>
<proteinExistence type="inferred from homology"/>
<dbReference type="SUPFAM" id="SSF54593">
    <property type="entry name" value="Glyoxalase/Bleomycin resistance protein/Dihydroxybiphenyl dioxygenase"/>
    <property type="match status" value="1"/>
</dbReference>
<dbReference type="AlphaFoldDB" id="A0A1R0GS73"/>
<dbReference type="InterPro" id="IPR029068">
    <property type="entry name" value="Glyas_Bleomycin-R_OHBP_Dase"/>
</dbReference>
<evidence type="ECO:0000256" key="9">
    <source>
        <dbReference type="ARBA" id="ARBA00023232"/>
    </source>
</evidence>
<comment type="pathway">
    <text evidence="2">Amino-acid degradation; L-phenylalanine degradation; acetoacetate and fumarate from L-phenylalanine: step 3/6.</text>
</comment>
<sequence length="180" mass="19423">MTNPINHSNGEINFEAFDHIKFWVGNAKQASSFYCNYLGFEPYAYKGLESGSRYISSHAIKNNNAVFVFESALIPSSGFEGASPAETAYVREMSDFLDKRGDAIVDIAFIVDDAKQCFETACNRGAVPISPPTNMECRFGSGTAVSATISVGSGTKHTFIQRSGFKPTGTVAFLPGFIAS</sequence>
<dbReference type="InterPro" id="IPR005956">
    <property type="entry name" value="4OHPhenylPyrv_dOase"/>
</dbReference>
<feature type="domain" description="VOC" evidence="10">
    <location>
        <begin position="16"/>
        <end position="162"/>
    </location>
</feature>
<dbReference type="PANTHER" id="PTHR11959:SF1">
    <property type="entry name" value="4-HYDROXYPHENYLPYRUVATE DIOXYGENASE"/>
    <property type="match status" value="1"/>
</dbReference>
<accession>A0A1R0GS73</accession>
<keyword evidence="8" id="KW-0408">Iron</keyword>
<dbReference type="InterPro" id="IPR037523">
    <property type="entry name" value="VOC_core"/>
</dbReference>
<evidence type="ECO:0000313" key="11">
    <source>
        <dbReference type="EMBL" id="OLY79744.1"/>
    </source>
</evidence>
<dbReference type="GO" id="GO:0006572">
    <property type="term" value="P:L-tyrosine catabolic process"/>
    <property type="evidence" value="ECO:0007669"/>
    <property type="project" value="UniProtKB-KW"/>
</dbReference>